<name>A0A286TAR3_BIFBI</name>
<organism evidence="1 2">
    <name type="scientific">Bifidobacterium bifidum LMG 13195</name>
    <dbReference type="NCBI Taxonomy" id="1207542"/>
    <lineage>
        <taxon>Bacteria</taxon>
        <taxon>Bacillati</taxon>
        <taxon>Actinomycetota</taxon>
        <taxon>Actinomycetes</taxon>
        <taxon>Bifidobacteriales</taxon>
        <taxon>Bifidobacteriaceae</taxon>
        <taxon>Bifidobacterium</taxon>
    </lineage>
</organism>
<evidence type="ECO:0000313" key="1">
    <source>
        <dbReference type="EMBL" id="BBA47319.1"/>
    </source>
</evidence>
<protein>
    <submittedName>
        <fullName evidence="1">Uncharacterized protein</fullName>
    </submittedName>
</protein>
<dbReference type="AlphaFoldDB" id="A0A286TAR3"/>
<evidence type="ECO:0000313" key="2">
    <source>
        <dbReference type="Proteomes" id="UP000262177"/>
    </source>
</evidence>
<dbReference type="Proteomes" id="UP000262177">
    <property type="component" value="Chromosome"/>
</dbReference>
<gene>
    <name evidence="1" type="ORF">BBJK_00410</name>
</gene>
<proteinExistence type="predicted"/>
<dbReference type="EMBL" id="AP018131">
    <property type="protein sequence ID" value="BBA47319.1"/>
    <property type="molecule type" value="Genomic_DNA"/>
</dbReference>
<accession>A0A286TAR3</accession>
<sequence length="39" mass="4709">MVQMQGAECDDVRWYFERSATQQMRRTTHFSALAPMSWR</sequence>
<reference evidence="1 2" key="1">
    <citation type="journal article" date="2017" name="Biosci. Biotechnol. Biochem.">
        <title>Identification and characterization of a sulfoglycosidase from Bifidobacterium bifidum implicated in mucin glycan utilization.</title>
        <authorList>
            <person name="Katoh T."/>
            <person name="Maeshibu T."/>
            <person name="Kikkawa K."/>
            <person name="Gotoh A."/>
            <person name="Tomabechi Y."/>
            <person name="Nakamura M."/>
            <person name="Liao W.-H."/>
            <person name="Yamaguchi M."/>
            <person name="Ashida H."/>
            <person name="Yamamoto K."/>
            <person name="Katayama T."/>
        </authorList>
    </citation>
    <scope>NUCLEOTIDE SEQUENCE [LARGE SCALE GENOMIC DNA]</scope>
    <source>
        <strain evidence="1 2">JCM 7004</strain>
    </source>
</reference>